<sequence length="315" mass="35480">MHIIVVGMNYRTAPVEIREKFAVPESDWQEALRQLRQTKSVLECVMVSTCNRTELYVVVDRLHMCGHFIRSFMETWFGISRQQFTPYLYIYEDDQAVEHLFRVSCGLDSMVIGETQILGQIRNSFLFAQNEGVTGTWLNTVFKQAITLAKRAHAETSINENAVSVSYAAVELGKRIFGSFQGKKVLILGAGKMSELTVKHLYANGAAEVMVANRTLSRAEELAKQFDGRAGTLDEAEQMLVEADIVISSTGSKEYVLTADDVKRAMSRRKSRSLFFIDIAVPRDLDPAISDVSNVFLYDIDDLQGIVESNLARRR</sequence>
<feature type="non-terminal residue" evidence="11">
    <location>
        <position position="315"/>
    </location>
</feature>
<dbReference type="RefSeq" id="WP_021258189.1">
    <property type="nucleotide sequence ID" value="NZ_ATMT01000009.1"/>
</dbReference>
<dbReference type="SUPFAM" id="SSF51735">
    <property type="entry name" value="NAD(P)-binding Rossmann-fold domains"/>
    <property type="match status" value="1"/>
</dbReference>
<dbReference type="AlphaFoldDB" id="S9SSM1"/>
<comment type="catalytic activity">
    <reaction evidence="7">
        <text>(S)-4-amino-5-oxopentanoate + tRNA(Glu) + NADP(+) = L-glutamyl-tRNA(Glu) + NADPH + H(+)</text>
        <dbReference type="Rhea" id="RHEA:12344"/>
        <dbReference type="Rhea" id="RHEA-COMP:9663"/>
        <dbReference type="Rhea" id="RHEA-COMP:9680"/>
        <dbReference type="ChEBI" id="CHEBI:15378"/>
        <dbReference type="ChEBI" id="CHEBI:57501"/>
        <dbReference type="ChEBI" id="CHEBI:57783"/>
        <dbReference type="ChEBI" id="CHEBI:58349"/>
        <dbReference type="ChEBI" id="CHEBI:78442"/>
        <dbReference type="ChEBI" id="CHEBI:78520"/>
        <dbReference type="EC" id="1.2.1.70"/>
    </reaction>
</comment>
<dbReference type="InterPro" id="IPR000343">
    <property type="entry name" value="4pyrrol_synth_GluRdtase"/>
</dbReference>
<evidence type="ECO:0000256" key="3">
    <source>
        <dbReference type="ARBA" id="ARBA00012970"/>
    </source>
</evidence>
<evidence type="ECO:0000256" key="7">
    <source>
        <dbReference type="ARBA" id="ARBA00047464"/>
    </source>
</evidence>
<evidence type="ECO:0000256" key="2">
    <source>
        <dbReference type="ARBA" id="ARBA00005916"/>
    </source>
</evidence>
<dbReference type="FunFam" id="3.40.50.720:FF:000031">
    <property type="entry name" value="Glutamyl-tRNA reductase"/>
    <property type="match status" value="1"/>
</dbReference>
<accession>S9SSM1</accession>
<dbReference type="EC" id="1.2.1.70" evidence="3"/>
<evidence type="ECO:0000259" key="9">
    <source>
        <dbReference type="Pfam" id="PF01488"/>
    </source>
</evidence>
<dbReference type="GO" id="GO:0008883">
    <property type="term" value="F:glutamyl-tRNA reductase activity"/>
    <property type="evidence" value="ECO:0007669"/>
    <property type="project" value="UniProtKB-EC"/>
</dbReference>
<comment type="similarity">
    <text evidence="2">Belongs to the glutamyl-tRNA reductase family.</text>
</comment>
<comment type="pathway">
    <text evidence="1">Porphyrin-containing compound metabolism; protoporphyrin-IX biosynthesis; 5-aminolevulinate from L-glutamyl-tRNA(Glu): step 1/2.</text>
</comment>
<protein>
    <recommendedName>
        <fullName evidence="8">Glutamyl-tRNA reductase</fullName>
        <ecNumber evidence="3">1.2.1.70</ecNumber>
    </recommendedName>
</protein>
<dbReference type="SUPFAM" id="SSF69742">
    <property type="entry name" value="Glutamyl tRNA-reductase catalytic, N-terminal domain"/>
    <property type="match status" value="1"/>
</dbReference>
<evidence type="ECO:0000259" key="10">
    <source>
        <dbReference type="Pfam" id="PF05201"/>
    </source>
</evidence>
<keyword evidence="5" id="KW-0560">Oxidoreductase</keyword>
<evidence type="ECO:0000313" key="11">
    <source>
        <dbReference type="EMBL" id="EPY08737.1"/>
    </source>
</evidence>
<dbReference type="PROSITE" id="PS00747">
    <property type="entry name" value="GLUTR"/>
    <property type="match status" value="1"/>
</dbReference>
<dbReference type="InterPro" id="IPR036291">
    <property type="entry name" value="NAD(P)-bd_dom_sf"/>
</dbReference>
<dbReference type="InterPro" id="IPR015895">
    <property type="entry name" value="4pyrrol_synth_GluRdtase_N"/>
</dbReference>
<evidence type="ECO:0000313" key="12">
    <source>
        <dbReference type="Proteomes" id="UP000015344"/>
    </source>
</evidence>
<dbReference type="eggNOG" id="COG0373">
    <property type="taxonomic scope" value="Bacteria"/>
</dbReference>
<dbReference type="FunFam" id="3.30.460.30:FF:000001">
    <property type="entry name" value="Glutamyl-tRNA reductase"/>
    <property type="match status" value="1"/>
</dbReference>
<dbReference type="InterPro" id="IPR006151">
    <property type="entry name" value="Shikm_DH/Glu-tRNA_Rdtase"/>
</dbReference>
<dbReference type="InterPro" id="IPR018214">
    <property type="entry name" value="GluRdtase_CS"/>
</dbReference>
<feature type="domain" description="Quinate/shikimate 5-dehydrogenase/glutamyl-tRNA reductase" evidence="9">
    <location>
        <begin position="171"/>
        <end position="306"/>
    </location>
</feature>
<name>S9SSM1_PAEAL</name>
<evidence type="ECO:0000256" key="5">
    <source>
        <dbReference type="ARBA" id="ARBA00023002"/>
    </source>
</evidence>
<dbReference type="NCBIfam" id="TIGR01035">
    <property type="entry name" value="hemA"/>
    <property type="match status" value="1"/>
</dbReference>
<organism evidence="11 12">
    <name type="scientific">Paenibacillus alvei TS-15</name>
    <dbReference type="NCBI Taxonomy" id="1117108"/>
    <lineage>
        <taxon>Bacteria</taxon>
        <taxon>Bacillati</taxon>
        <taxon>Bacillota</taxon>
        <taxon>Bacilli</taxon>
        <taxon>Bacillales</taxon>
        <taxon>Paenibacillaceae</taxon>
        <taxon>Paenibacillus</taxon>
    </lineage>
</organism>
<keyword evidence="4" id="KW-0521">NADP</keyword>
<reference evidence="11 12" key="1">
    <citation type="submission" date="2013-05" db="EMBL/GenBank/DDBJ databases">
        <authorList>
            <person name="Strain E.A."/>
            <person name="Brown E."/>
            <person name="Allard M.W."/>
            <person name="Luo Y.L."/>
        </authorList>
    </citation>
    <scope>NUCLEOTIDE SEQUENCE [LARGE SCALE GENOMIC DNA]</scope>
    <source>
        <strain evidence="11 12">TS-15</strain>
    </source>
</reference>
<dbReference type="Gene3D" id="3.30.460.30">
    <property type="entry name" value="Glutamyl-tRNA reductase, N-terminal domain"/>
    <property type="match status" value="1"/>
</dbReference>
<evidence type="ECO:0000256" key="1">
    <source>
        <dbReference type="ARBA" id="ARBA00005059"/>
    </source>
</evidence>
<keyword evidence="6" id="KW-0627">Porphyrin biosynthesis</keyword>
<dbReference type="Pfam" id="PF01488">
    <property type="entry name" value="Shikimate_DH"/>
    <property type="match status" value="1"/>
</dbReference>
<dbReference type="HAMAP" id="MF_00087">
    <property type="entry name" value="Glu_tRNA_reductase"/>
    <property type="match status" value="1"/>
</dbReference>
<dbReference type="Proteomes" id="UP000015344">
    <property type="component" value="Unassembled WGS sequence"/>
</dbReference>
<dbReference type="Pfam" id="PF05201">
    <property type="entry name" value="GlutR_N"/>
    <property type="match status" value="1"/>
</dbReference>
<dbReference type="Gene3D" id="3.40.50.720">
    <property type="entry name" value="NAD(P)-binding Rossmann-like Domain"/>
    <property type="match status" value="1"/>
</dbReference>
<dbReference type="CDD" id="cd05213">
    <property type="entry name" value="NAD_bind_Glutamyl_tRNA_reduct"/>
    <property type="match status" value="1"/>
</dbReference>
<evidence type="ECO:0000256" key="8">
    <source>
        <dbReference type="ARBA" id="ARBA00068659"/>
    </source>
</evidence>
<evidence type="ECO:0000256" key="6">
    <source>
        <dbReference type="ARBA" id="ARBA00023244"/>
    </source>
</evidence>
<evidence type="ECO:0000256" key="4">
    <source>
        <dbReference type="ARBA" id="ARBA00022857"/>
    </source>
</evidence>
<dbReference type="GO" id="GO:0019353">
    <property type="term" value="P:protoporphyrinogen IX biosynthetic process from glutamate"/>
    <property type="evidence" value="ECO:0007669"/>
    <property type="project" value="TreeGrafter"/>
</dbReference>
<feature type="domain" description="Glutamyl-tRNA reductase N-terminal" evidence="10">
    <location>
        <begin position="6"/>
        <end position="156"/>
    </location>
</feature>
<dbReference type="PANTHER" id="PTHR43013:SF1">
    <property type="entry name" value="GLUTAMYL-TRNA REDUCTASE"/>
    <property type="match status" value="1"/>
</dbReference>
<dbReference type="GO" id="GO:0050661">
    <property type="term" value="F:NADP binding"/>
    <property type="evidence" value="ECO:0007669"/>
    <property type="project" value="InterPro"/>
</dbReference>
<dbReference type="EMBL" id="ATMT01000009">
    <property type="protein sequence ID" value="EPY08737.1"/>
    <property type="molecule type" value="Genomic_DNA"/>
</dbReference>
<comment type="caution">
    <text evidence="11">The sequence shown here is derived from an EMBL/GenBank/DDBJ whole genome shotgun (WGS) entry which is preliminary data.</text>
</comment>
<dbReference type="InterPro" id="IPR036343">
    <property type="entry name" value="GluRdtase_N_sf"/>
</dbReference>
<gene>
    <name evidence="11" type="ORF">PAALTS15_03120</name>
</gene>
<dbReference type="PANTHER" id="PTHR43013">
    <property type="entry name" value="GLUTAMYL-TRNA REDUCTASE"/>
    <property type="match status" value="1"/>
</dbReference>
<proteinExistence type="inferred from homology"/>